<dbReference type="RefSeq" id="XP_028479674.1">
    <property type="nucleotide sequence ID" value="XM_028620702.1"/>
</dbReference>
<dbReference type="Pfam" id="PF00106">
    <property type="entry name" value="adh_short"/>
    <property type="match status" value="1"/>
</dbReference>
<dbReference type="GO" id="GO:0016491">
    <property type="term" value="F:oxidoreductase activity"/>
    <property type="evidence" value="ECO:0007669"/>
    <property type="project" value="UniProtKB-KW"/>
</dbReference>
<keyword evidence="2" id="KW-0521">NADP</keyword>
<proteinExistence type="inferred from homology"/>
<evidence type="ECO:0000313" key="5">
    <source>
        <dbReference type="Proteomes" id="UP000279236"/>
    </source>
</evidence>
<dbReference type="SUPFAM" id="SSF51735">
    <property type="entry name" value="NAD(P)-binding Rossmann-fold domains"/>
    <property type="match status" value="1"/>
</dbReference>
<evidence type="ECO:0000313" key="4">
    <source>
        <dbReference type="EMBL" id="RSH86889.1"/>
    </source>
</evidence>
<evidence type="ECO:0000256" key="1">
    <source>
        <dbReference type="ARBA" id="ARBA00006484"/>
    </source>
</evidence>
<sequence length="355" mass="38765">MGDLTTPTEPRAGLMGWLRFYGSTVMYSGLPLFFWNRPAWTEKDMVDQSGKVDMDTPAAYYDHGAKVYIACRSADRAKAAIDDIKKGGSVTLQGKMVYQPTVENSKTGSVEYIQLDLADLTSVEQCAAEFLSREERLDILFANAGIMALPPGQYTKQGYSMQWGTNVLGHQRLISLLLPVLQATSRANPTAPSRLITLASAAHSTAPTGGVDYESLKKGGKVLERWIEYGESKWGDIALAKWVDAHHGPKSGSTGGEVLACAVHPGLVSTPLYTHVSAASLLPYLPWVHAMINVTAKDGALAQLWAAEVPVHKARELSGGYVAPYESKITHRPDLTVEAAEKVWEWCEQQARRTD</sequence>
<dbReference type="EMBL" id="RSCE01000002">
    <property type="protein sequence ID" value="RSH86889.1"/>
    <property type="molecule type" value="Genomic_DNA"/>
</dbReference>
<dbReference type="PANTHER" id="PTHR24320:SF282">
    <property type="entry name" value="WW DOMAIN-CONTAINING OXIDOREDUCTASE"/>
    <property type="match status" value="1"/>
</dbReference>
<dbReference type="InterPro" id="IPR002347">
    <property type="entry name" value="SDR_fam"/>
</dbReference>
<dbReference type="PANTHER" id="PTHR24320">
    <property type="entry name" value="RETINOL DEHYDROGENASE"/>
    <property type="match status" value="1"/>
</dbReference>
<evidence type="ECO:0000256" key="2">
    <source>
        <dbReference type="ARBA" id="ARBA00022857"/>
    </source>
</evidence>
<dbReference type="OrthoDB" id="191139at2759"/>
<accession>A0A427Y724</accession>
<name>A0A427Y724_9TREE</name>
<dbReference type="Gene3D" id="3.40.50.720">
    <property type="entry name" value="NAD(P)-binding Rossmann-like Domain"/>
    <property type="match status" value="1"/>
</dbReference>
<comment type="caution">
    <text evidence="4">The sequence shown here is derived from an EMBL/GenBank/DDBJ whole genome shotgun (WGS) entry which is preliminary data.</text>
</comment>
<organism evidence="4 5">
    <name type="scientific">Apiotrichum porosum</name>
    <dbReference type="NCBI Taxonomy" id="105984"/>
    <lineage>
        <taxon>Eukaryota</taxon>
        <taxon>Fungi</taxon>
        <taxon>Dikarya</taxon>
        <taxon>Basidiomycota</taxon>
        <taxon>Agaricomycotina</taxon>
        <taxon>Tremellomycetes</taxon>
        <taxon>Trichosporonales</taxon>
        <taxon>Trichosporonaceae</taxon>
        <taxon>Apiotrichum</taxon>
    </lineage>
</organism>
<evidence type="ECO:0008006" key="6">
    <source>
        <dbReference type="Google" id="ProtNLM"/>
    </source>
</evidence>
<dbReference type="InterPro" id="IPR036291">
    <property type="entry name" value="NAD(P)-bd_dom_sf"/>
</dbReference>
<dbReference type="GeneID" id="39589710"/>
<reference evidence="4 5" key="1">
    <citation type="submission" date="2018-11" db="EMBL/GenBank/DDBJ databases">
        <title>Genome sequence of Apiotrichum porosum DSM 27194.</title>
        <authorList>
            <person name="Aliyu H."/>
            <person name="Gorte O."/>
            <person name="Ochsenreither K."/>
        </authorList>
    </citation>
    <scope>NUCLEOTIDE SEQUENCE [LARGE SCALE GENOMIC DNA]</scope>
    <source>
        <strain evidence="4 5">DSM 27194</strain>
    </source>
</reference>
<dbReference type="AlphaFoldDB" id="A0A427Y724"/>
<gene>
    <name evidence="4" type="ORF">EHS24_005167</name>
</gene>
<keyword evidence="5" id="KW-1185">Reference proteome</keyword>
<comment type="similarity">
    <text evidence="1">Belongs to the short-chain dehydrogenases/reductases (SDR) family.</text>
</comment>
<dbReference type="STRING" id="105984.A0A427Y724"/>
<evidence type="ECO:0000256" key="3">
    <source>
        <dbReference type="ARBA" id="ARBA00023002"/>
    </source>
</evidence>
<protein>
    <recommendedName>
        <fullName evidence="6">NAD(P)-binding protein</fullName>
    </recommendedName>
</protein>
<dbReference type="Proteomes" id="UP000279236">
    <property type="component" value="Unassembled WGS sequence"/>
</dbReference>
<keyword evidence="3" id="KW-0560">Oxidoreductase</keyword>